<dbReference type="EC" id="1.7.2.2" evidence="3"/>
<name>A0ABS9MPF8_9BURK</name>
<dbReference type="Gene3D" id="1.20.140.10">
    <property type="entry name" value="Butyryl-CoA Dehydrogenase, subunit A, domain 3"/>
    <property type="match status" value="1"/>
</dbReference>
<feature type="chain" id="PRO_5046309381" description="nitrite reductase (cytochrome; ammonia-forming)" evidence="11">
    <location>
        <begin position="27"/>
        <end position="540"/>
    </location>
</feature>
<dbReference type="Pfam" id="PF02335">
    <property type="entry name" value="Cytochrom_C552"/>
    <property type="match status" value="1"/>
</dbReference>
<accession>A0ABS9MPF8</accession>
<feature type="signal peptide" evidence="11">
    <location>
        <begin position="1"/>
        <end position="26"/>
    </location>
</feature>
<dbReference type="PANTHER" id="PTHR30633">
    <property type="entry name" value="CYTOCHROME C-552 RESPIRATORY NITRITE REDUCTASE"/>
    <property type="match status" value="1"/>
</dbReference>
<dbReference type="PIRSF" id="PIRSF000243">
    <property type="entry name" value="Cyt_c552"/>
    <property type="match status" value="1"/>
</dbReference>
<keyword evidence="7" id="KW-0106">Calcium</keyword>
<reference evidence="12 13" key="1">
    <citation type="submission" date="2022-02" db="EMBL/GenBank/DDBJ databases">
        <title>Mesosutterella porci, a novel member of the family Sutterellaceae from pig feces.</title>
        <authorList>
            <person name="Wylensek D."/>
            <person name="Clavel T."/>
        </authorList>
    </citation>
    <scope>NUCLEOTIDE SEQUENCE [LARGE SCALE GENOMIC DNA]</scope>
    <source>
        <strain evidence="13">oilRF-744-wt-GAM-9</strain>
    </source>
</reference>
<dbReference type="Proteomes" id="UP001297600">
    <property type="component" value="Unassembled WGS sequence"/>
</dbReference>
<keyword evidence="6 11" id="KW-0732">Signal</keyword>
<dbReference type="InterPro" id="IPR036280">
    <property type="entry name" value="Multihaem_cyt_sf"/>
</dbReference>
<keyword evidence="4" id="KW-0349">Heme</keyword>
<gene>
    <name evidence="12" type="ORF">MAF45_03035</name>
</gene>
<evidence type="ECO:0000256" key="9">
    <source>
        <dbReference type="ARBA" id="ARBA00023004"/>
    </source>
</evidence>
<evidence type="ECO:0000313" key="12">
    <source>
        <dbReference type="EMBL" id="MCG5030422.1"/>
    </source>
</evidence>
<comment type="subcellular location">
    <subcellularLocation>
        <location evidence="1">Cell envelope</location>
    </subcellularLocation>
</comment>
<keyword evidence="9" id="KW-0408">Iron</keyword>
<comment type="similarity">
    <text evidence="2">Belongs to the cytochrome c-552 family.</text>
</comment>
<evidence type="ECO:0000256" key="6">
    <source>
        <dbReference type="ARBA" id="ARBA00022729"/>
    </source>
</evidence>
<organism evidence="12 13">
    <name type="scientific">Mesosutterella porci</name>
    <dbReference type="NCBI Taxonomy" id="2915351"/>
    <lineage>
        <taxon>Bacteria</taxon>
        <taxon>Pseudomonadati</taxon>
        <taxon>Pseudomonadota</taxon>
        <taxon>Betaproteobacteria</taxon>
        <taxon>Burkholderiales</taxon>
        <taxon>Sutterellaceae</taxon>
        <taxon>Mesosutterella</taxon>
    </lineage>
</organism>
<evidence type="ECO:0000256" key="3">
    <source>
        <dbReference type="ARBA" id="ARBA00011887"/>
    </source>
</evidence>
<dbReference type="RefSeq" id="WP_237978079.1">
    <property type="nucleotide sequence ID" value="NZ_JAKNCT010000003.1"/>
</dbReference>
<comment type="catalytic activity">
    <reaction evidence="10">
        <text>6 Fe(III)-[cytochrome c] + NH4(+) + 2 H2O = 6 Fe(II)-[cytochrome c] + nitrite + 8 H(+)</text>
        <dbReference type="Rhea" id="RHEA:13089"/>
        <dbReference type="Rhea" id="RHEA-COMP:10350"/>
        <dbReference type="Rhea" id="RHEA-COMP:14399"/>
        <dbReference type="ChEBI" id="CHEBI:15377"/>
        <dbReference type="ChEBI" id="CHEBI:15378"/>
        <dbReference type="ChEBI" id="CHEBI:16301"/>
        <dbReference type="ChEBI" id="CHEBI:28938"/>
        <dbReference type="ChEBI" id="CHEBI:29033"/>
        <dbReference type="ChEBI" id="CHEBI:29034"/>
        <dbReference type="EC" id="1.7.2.2"/>
    </reaction>
</comment>
<sequence length="540" mass="59387">MQLTRSLLARCFALAVAGTFASIASAANSASCAGCHKDITESNHISAHKNVACSTCHSDLDKHVAGQVKRPGTNNDPAVCGTCHKEQFTSLYKANDKREARKSKTAANGPSPNPFFNMALGGHGFTTEHDEPRSHNFMLMDQMLVDRGWGGRFQPKEGWLYAAHGSGAIKAWDMVKDIWPGDNQQKVRGVPGTAAAGNAVCWTCKTTDPMLGWAYLGDPKPGTTFSRTGSPIDVMRASNHALNCNFCHDPHNAKPRIVRDALIQAVTRTDFPSVYNEGRNWAKVDVKDAGVRGFVRKVGYLSKPDSKLMCAQCHVEYVCNPGLDPKTGKKVGFDSRLTNLFPFVTTDTIEKFYDHVGYADFKHPLTGAKLIKMQHPDTETYNNSVHDKAGIGCAACHMPKVKKGGKTITNHWATSPRNYMKETCLTCHKDKTAKQMNQVIDAMHNHYTGKVRNAEQRMTEMFNAFEIAKAAGVSEDVLEQARKLHATAHVNWEWNTATNGAWFHNPELAMKQLDTAAKSATKARDLLRKAVADKQGAAKK</sequence>
<evidence type="ECO:0000313" key="13">
    <source>
        <dbReference type="Proteomes" id="UP001297600"/>
    </source>
</evidence>
<dbReference type="SUPFAM" id="SSF48695">
    <property type="entry name" value="Multiheme cytochromes"/>
    <property type="match status" value="2"/>
</dbReference>
<evidence type="ECO:0000256" key="7">
    <source>
        <dbReference type="ARBA" id="ARBA00022837"/>
    </source>
</evidence>
<evidence type="ECO:0000256" key="1">
    <source>
        <dbReference type="ARBA" id="ARBA00004196"/>
    </source>
</evidence>
<dbReference type="InterPro" id="IPR003321">
    <property type="entry name" value="Cyt_c552"/>
</dbReference>
<dbReference type="Gene3D" id="1.10.287.3080">
    <property type="match status" value="1"/>
</dbReference>
<evidence type="ECO:0000256" key="2">
    <source>
        <dbReference type="ARBA" id="ARBA00009288"/>
    </source>
</evidence>
<comment type="caution">
    <text evidence="12">The sequence shown here is derived from an EMBL/GenBank/DDBJ whole genome shotgun (WGS) entry which is preliminary data.</text>
</comment>
<dbReference type="Gene3D" id="1.10.1130.10">
    <property type="entry name" value="Flavocytochrome C3, Chain A"/>
    <property type="match status" value="1"/>
</dbReference>
<evidence type="ECO:0000256" key="8">
    <source>
        <dbReference type="ARBA" id="ARBA00023002"/>
    </source>
</evidence>
<keyword evidence="13" id="KW-1185">Reference proteome</keyword>
<dbReference type="CDD" id="cd00548">
    <property type="entry name" value="NrfA-like"/>
    <property type="match status" value="1"/>
</dbReference>
<evidence type="ECO:0000256" key="11">
    <source>
        <dbReference type="SAM" id="SignalP"/>
    </source>
</evidence>
<keyword evidence="8" id="KW-0560">Oxidoreductase</keyword>
<keyword evidence="5" id="KW-0479">Metal-binding</keyword>
<dbReference type="EMBL" id="JAKNCT010000003">
    <property type="protein sequence ID" value="MCG5030422.1"/>
    <property type="molecule type" value="Genomic_DNA"/>
</dbReference>
<evidence type="ECO:0000256" key="4">
    <source>
        <dbReference type="ARBA" id="ARBA00022617"/>
    </source>
</evidence>
<protein>
    <recommendedName>
        <fullName evidence="3">nitrite reductase (cytochrome; ammonia-forming)</fullName>
        <ecNumber evidence="3">1.7.2.2</ecNumber>
    </recommendedName>
</protein>
<proteinExistence type="inferred from homology"/>
<evidence type="ECO:0000256" key="5">
    <source>
        <dbReference type="ARBA" id="ARBA00022723"/>
    </source>
</evidence>
<dbReference type="PANTHER" id="PTHR30633:SF0">
    <property type="entry name" value="CYTOCHROME C-552"/>
    <property type="match status" value="1"/>
</dbReference>
<evidence type="ECO:0000256" key="10">
    <source>
        <dbReference type="ARBA" id="ARBA00049131"/>
    </source>
</evidence>